<accession>A0A6L9QTQ7</accession>
<dbReference type="InterPro" id="IPR013094">
    <property type="entry name" value="AB_hydrolase_3"/>
</dbReference>
<reference evidence="3 4" key="1">
    <citation type="submission" date="2020-01" db="EMBL/GenBank/DDBJ databases">
        <title>Insect and environment-associated Actinomycetes.</title>
        <authorList>
            <person name="Currrie C."/>
            <person name="Chevrette M."/>
            <person name="Carlson C."/>
            <person name="Stubbendieck R."/>
            <person name="Wendt-Pienkowski E."/>
        </authorList>
    </citation>
    <scope>NUCLEOTIDE SEQUENCE [LARGE SCALE GENOMIC DNA]</scope>
    <source>
        <strain evidence="3 4">SID10258</strain>
    </source>
</reference>
<dbReference type="Gene3D" id="3.40.50.1820">
    <property type="entry name" value="alpha/beta hydrolase"/>
    <property type="match status" value="1"/>
</dbReference>
<sequence>MSDTPGHEFHPEIAARLKHAVGKEPELLWAPLGPPEEWDLEIEDRAIPGPDVQIPVRIYRPRGEAAAVRSALVWLHGGAWVGGDLDMPEAHETARGVAGRAGAVVVSVDYRLCGENVHFPAPHDDAVAAYRWVREEAVELGVDPARIAVGGASAGADLAAGAVLRLRDEQETPWQALLLYPCVHVPLPEPSPELAAALEMLPAALHMGDDLMDELIPIFLNGPIETASPYAFPGFAEDLHGFPPTYLDNDEFDTLRSSGELFGDQLRAAGVEVEQVTSFGVLHGHLNIVGLDAAHATLDRMAARLRRTS</sequence>
<comment type="caution">
    <text evidence="3">The sequence shown here is derived from an EMBL/GenBank/DDBJ whole genome shotgun (WGS) entry which is preliminary data.</text>
</comment>
<dbReference type="SUPFAM" id="SSF53474">
    <property type="entry name" value="alpha/beta-Hydrolases"/>
    <property type="match status" value="1"/>
</dbReference>
<dbReference type="GO" id="GO:0016787">
    <property type="term" value="F:hydrolase activity"/>
    <property type="evidence" value="ECO:0007669"/>
    <property type="project" value="UniProtKB-KW"/>
</dbReference>
<dbReference type="InterPro" id="IPR029058">
    <property type="entry name" value="AB_hydrolase_fold"/>
</dbReference>
<dbReference type="EMBL" id="JAAGLI010001060">
    <property type="protein sequence ID" value="NEA28488.1"/>
    <property type="molecule type" value="Genomic_DNA"/>
</dbReference>
<evidence type="ECO:0000256" key="1">
    <source>
        <dbReference type="ARBA" id="ARBA00022801"/>
    </source>
</evidence>
<feature type="domain" description="Alpha/beta hydrolase fold-3" evidence="2">
    <location>
        <begin position="72"/>
        <end position="285"/>
    </location>
</feature>
<dbReference type="Proteomes" id="UP000475532">
    <property type="component" value="Unassembled WGS sequence"/>
</dbReference>
<dbReference type="Pfam" id="PF07859">
    <property type="entry name" value="Abhydrolase_3"/>
    <property type="match status" value="1"/>
</dbReference>
<evidence type="ECO:0000259" key="2">
    <source>
        <dbReference type="Pfam" id="PF07859"/>
    </source>
</evidence>
<evidence type="ECO:0000313" key="4">
    <source>
        <dbReference type="Proteomes" id="UP000475532"/>
    </source>
</evidence>
<dbReference type="RefSeq" id="WP_163062926.1">
    <property type="nucleotide sequence ID" value="NZ_JAAGLI010001060.1"/>
</dbReference>
<dbReference type="InterPro" id="IPR050300">
    <property type="entry name" value="GDXG_lipolytic_enzyme"/>
</dbReference>
<dbReference type="PANTHER" id="PTHR48081:SF8">
    <property type="entry name" value="ALPHA_BETA HYDROLASE FOLD-3 DOMAIN-CONTAINING PROTEIN-RELATED"/>
    <property type="match status" value="1"/>
</dbReference>
<protein>
    <submittedName>
        <fullName evidence="3">Alpha/beta hydrolase</fullName>
    </submittedName>
</protein>
<evidence type="ECO:0000313" key="3">
    <source>
        <dbReference type="EMBL" id="NEA28488.1"/>
    </source>
</evidence>
<name>A0A6L9QTQ7_9ACTN</name>
<organism evidence="3 4">
    <name type="scientific">Actinomadura bangladeshensis</name>
    <dbReference type="NCBI Taxonomy" id="453573"/>
    <lineage>
        <taxon>Bacteria</taxon>
        <taxon>Bacillati</taxon>
        <taxon>Actinomycetota</taxon>
        <taxon>Actinomycetes</taxon>
        <taxon>Streptosporangiales</taxon>
        <taxon>Thermomonosporaceae</taxon>
        <taxon>Actinomadura</taxon>
    </lineage>
</organism>
<dbReference type="AlphaFoldDB" id="A0A6L9QTQ7"/>
<gene>
    <name evidence="3" type="ORF">G3I70_39220</name>
</gene>
<keyword evidence="1 3" id="KW-0378">Hydrolase</keyword>
<dbReference type="PANTHER" id="PTHR48081">
    <property type="entry name" value="AB HYDROLASE SUPERFAMILY PROTEIN C4A8.06C"/>
    <property type="match status" value="1"/>
</dbReference>
<proteinExistence type="predicted"/>